<dbReference type="EMBL" id="BGZK01001422">
    <property type="protein sequence ID" value="GBP79647.1"/>
    <property type="molecule type" value="Genomic_DNA"/>
</dbReference>
<sequence length="90" mass="9948">MLVKSNRKIDSESDLDGLPSYFVPLIPPHPPTPPLTRRVLNVFPYEPRAGAAGTSAGAFPPSSPGEFNYSGRDEEFKHKPNGPRAWKCVW</sequence>
<gene>
    <name evidence="2" type="ORF">EVAR_45603_1</name>
</gene>
<dbReference type="Proteomes" id="UP000299102">
    <property type="component" value="Unassembled WGS sequence"/>
</dbReference>
<reference evidence="2 3" key="1">
    <citation type="journal article" date="2019" name="Commun. Biol.">
        <title>The bagworm genome reveals a unique fibroin gene that provides high tensile strength.</title>
        <authorList>
            <person name="Kono N."/>
            <person name="Nakamura H."/>
            <person name="Ohtoshi R."/>
            <person name="Tomita M."/>
            <person name="Numata K."/>
            <person name="Arakawa K."/>
        </authorList>
    </citation>
    <scope>NUCLEOTIDE SEQUENCE [LARGE SCALE GENOMIC DNA]</scope>
</reference>
<feature type="region of interest" description="Disordered" evidence="1">
    <location>
        <begin position="52"/>
        <end position="90"/>
    </location>
</feature>
<keyword evidence="3" id="KW-1185">Reference proteome</keyword>
<evidence type="ECO:0000313" key="3">
    <source>
        <dbReference type="Proteomes" id="UP000299102"/>
    </source>
</evidence>
<organism evidence="2 3">
    <name type="scientific">Eumeta variegata</name>
    <name type="common">Bagworm moth</name>
    <name type="synonym">Eumeta japonica</name>
    <dbReference type="NCBI Taxonomy" id="151549"/>
    <lineage>
        <taxon>Eukaryota</taxon>
        <taxon>Metazoa</taxon>
        <taxon>Ecdysozoa</taxon>
        <taxon>Arthropoda</taxon>
        <taxon>Hexapoda</taxon>
        <taxon>Insecta</taxon>
        <taxon>Pterygota</taxon>
        <taxon>Neoptera</taxon>
        <taxon>Endopterygota</taxon>
        <taxon>Lepidoptera</taxon>
        <taxon>Glossata</taxon>
        <taxon>Ditrysia</taxon>
        <taxon>Tineoidea</taxon>
        <taxon>Psychidae</taxon>
        <taxon>Oiketicinae</taxon>
        <taxon>Eumeta</taxon>
    </lineage>
</organism>
<proteinExistence type="predicted"/>
<dbReference type="AlphaFoldDB" id="A0A4C1YZ12"/>
<evidence type="ECO:0000313" key="2">
    <source>
        <dbReference type="EMBL" id="GBP79647.1"/>
    </source>
</evidence>
<comment type="caution">
    <text evidence="2">The sequence shown here is derived from an EMBL/GenBank/DDBJ whole genome shotgun (WGS) entry which is preliminary data.</text>
</comment>
<name>A0A4C1YZ12_EUMVA</name>
<accession>A0A4C1YZ12</accession>
<protein>
    <submittedName>
        <fullName evidence="2">Uncharacterized protein</fullName>
    </submittedName>
</protein>
<evidence type="ECO:0000256" key="1">
    <source>
        <dbReference type="SAM" id="MobiDB-lite"/>
    </source>
</evidence>